<feature type="compositionally biased region" description="Basic residues" evidence="1">
    <location>
        <begin position="88"/>
        <end position="113"/>
    </location>
</feature>
<feature type="region of interest" description="Disordered" evidence="1">
    <location>
        <begin position="30"/>
        <end position="117"/>
    </location>
</feature>
<evidence type="ECO:0000256" key="1">
    <source>
        <dbReference type="SAM" id="MobiDB-lite"/>
    </source>
</evidence>
<dbReference type="AlphaFoldDB" id="A0A2V1DH14"/>
<proteinExistence type="predicted"/>
<dbReference type="Proteomes" id="UP000244855">
    <property type="component" value="Unassembled WGS sequence"/>
</dbReference>
<dbReference type="EMBL" id="KZ805463">
    <property type="protein sequence ID" value="PVH96499.1"/>
    <property type="molecule type" value="Genomic_DNA"/>
</dbReference>
<evidence type="ECO:0000313" key="3">
    <source>
        <dbReference type="Proteomes" id="UP000244855"/>
    </source>
</evidence>
<sequence>MRIARSPYFYLACNVSTAVRACRIRASARHHPHELSLSHIHSRQNTSLEFNHSKKPLRRIGPSPPAQRRRPTHPWNPATCAAVSRPSARLHKPQRPSLKHFQSRTRPQHHHRCHRDDASYSHHVMLSDRFIGRRTCPRGPSDNPRRYPTHSMLTLNHSRCPIQNLGRPSIQNSLRLQKQAIIVGKNKSVHPENYISVCSTSYPILLWRGRCNPQCTNTN</sequence>
<organism evidence="2 3">
    <name type="scientific">Periconia macrospinosa</name>
    <dbReference type="NCBI Taxonomy" id="97972"/>
    <lineage>
        <taxon>Eukaryota</taxon>
        <taxon>Fungi</taxon>
        <taxon>Dikarya</taxon>
        <taxon>Ascomycota</taxon>
        <taxon>Pezizomycotina</taxon>
        <taxon>Dothideomycetes</taxon>
        <taxon>Pleosporomycetidae</taxon>
        <taxon>Pleosporales</taxon>
        <taxon>Massarineae</taxon>
        <taxon>Periconiaceae</taxon>
        <taxon>Periconia</taxon>
    </lineage>
</organism>
<protein>
    <submittedName>
        <fullName evidence="2">Uncharacterized protein</fullName>
    </submittedName>
</protein>
<keyword evidence="3" id="KW-1185">Reference proteome</keyword>
<name>A0A2V1DH14_9PLEO</name>
<gene>
    <name evidence="2" type="ORF">DM02DRAFT_118410</name>
</gene>
<evidence type="ECO:0000313" key="2">
    <source>
        <dbReference type="EMBL" id="PVH96499.1"/>
    </source>
</evidence>
<reference evidence="2 3" key="1">
    <citation type="journal article" date="2018" name="Sci. Rep.">
        <title>Comparative genomics provides insights into the lifestyle and reveals functional heterogeneity of dark septate endophytic fungi.</title>
        <authorList>
            <person name="Knapp D.G."/>
            <person name="Nemeth J.B."/>
            <person name="Barry K."/>
            <person name="Hainaut M."/>
            <person name="Henrissat B."/>
            <person name="Johnson J."/>
            <person name="Kuo A."/>
            <person name="Lim J.H.P."/>
            <person name="Lipzen A."/>
            <person name="Nolan M."/>
            <person name="Ohm R.A."/>
            <person name="Tamas L."/>
            <person name="Grigoriev I.V."/>
            <person name="Spatafora J.W."/>
            <person name="Nagy L.G."/>
            <person name="Kovacs G.M."/>
        </authorList>
    </citation>
    <scope>NUCLEOTIDE SEQUENCE [LARGE SCALE GENOMIC DNA]</scope>
    <source>
        <strain evidence="2 3">DSE2036</strain>
    </source>
</reference>
<accession>A0A2V1DH14</accession>